<dbReference type="SUPFAM" id="SSF88659">
    <property type="entry name" value="Sigma3 and sigma4 domains of RNA polymerase sigma factors"/>
    <property type="match status" value="1"/>
</dbReference>
<feature type="domain" description="RNA polymerase sigma factor 70 region 4 type 2" evidence="6">
    <location>
        <begin position="124"/>
        <end position="172"/>
    </location>
</feature>
<keyword evidence="8" id="KW-1185">Reference proteome</keyword>
<dbReference type="InterPro" id="IPR039425">
    <property type="entry name" value="RNA_pol_sigma-70-like"/>
</dbReference>
<dbReference type="HOGENOM" id="CLU_047691_9_3_10"/>
<keyword evidence="2" id="KW-0805">Transcription regulation</keyword>
<reference evidence="7 8" key="1">
    <citation type="submission" date="2013-12" db="EMBL/GenBank/DDBJ databases">
        <authorList>
            <consortium name="DOE Joint Genome Institute"/>
            <person name="Eisen J."/>
            <person name="Huntemann M."/>
            <person name="Han J."/>
            <person name="Chen A."/>
            <person name="Kyrpides N."/>
            <person name="Mavromatis K."/>
            <person name="Markowitz V."/>
            <person name="Palaniappan K."/>
            <person name="Ivanova N."/>
            <person name="Schaumberg A."/>
            <person name="Pati A."/>
            <person name="Liolios K."/>
            <person name="Nordberg H.P."/>
            <person name="Cantor M.N."/>
            <person name="Hua S.X."/>
            <person name="Woyke T."/>
        </authorList>
    </citation>
    <scope>NUCLEOTIDE SEQUENCE [LARGE SCALE GENOMIC DNA]</scope>
    <source>
        <strain evidence="8">DSM 19437</strain>
    </source>
</reference>
<dbReference type="PANTHER" id="PTHR43133:SF62">
    <property type="entry name" value="RNA POLYMERASE SIGMA FACTOR SIGZ"/>
    <property type="match status" value="1"/>
</dbReference>
<proteinExistence type="inferred from homology"/>
<dbReference type="eggNOG" id="COG1595">
    <property type="taxonomic scope" value="Bacteria"/>
</dbReference>
<dbReference type="InterPro" id="IPR014284">
    <property type="entry name" value="RNA_pol_sigma-70_dom"/>
</dbReference>
<evidence type="ECO:0000256" key="3">
    <source>
        <dbReference type="ARBA" id="ARBA00023082"/>
    </source>
</evidence>
<dbReference type="InterPro" id="IPR013325">
    <property type="entry name" value="RNA_pol_sigma_r2"/>
</dbReference>
<evidence type="ECO:0000256" key="1">
    <source>
        <dbReference type="ARBA" id="ARBA00010641"/>
    </source>
</evidence>
<dbReference type="Gene3D" id="1.10.1740.10">
    <property type="match status" value="1"/>
</dbReference>
<dbReference type="InterPro" id="IPR013249">
    <property type="entry name" value="RNA_pol_sigma70_r4_t2"/>
</dbReference>
<dbReference type="Pfam" id="PF08281">
    <property type="entry name" value="Sigma70_r4_2"/>
    <property type="match status" value="1"/>
</dbReference>
<dbReference type="EMBL" id="CP007035">
    <property type="protein sequence ID" value="AHF14937.1"/>
    <property type="molecule type" value="Genomic_DNA"/>
</dbReference>
<evidence type="ECO:0000259" key="5">
    <source>
        <dbReference type="Pfam" id="PF04542"/>
    </source>
</evidence>
<feature type="domain" description="RNA polymerase sigma-70 region 2" evidence="5">
    <location>
        <begin position="28"/>
        <end position="96"/>
    </location>
</feature>
<evidence type="ECO:0000256" key="4">
    <source>
        <dbReference type="ARBA" id="ARBA00023163"/>
    </source>
</evidence>
<name>W0EVV3_9BACT</name>
<protein>
    <submittedName>
        <fullName evidence="7">RNA polymerase sigma-70 factor</fullName>
    </submittedName>
</protein>
<keyword evidence="4" id="KW-0804">Transcription</keyword>
<dbReference type="Gene3D" id="1.10.10.10">
    <property type="entry name" value="Winged helix-like DNA-binding domain superfamily/Winged helix DNA-binding domain"/>
    <property type="match status" value="1"/>
</dbReference>
<gene>
    <name evidence="7" type="ORF">NIASO_06750</name>
</gene>
<dbReference type="Pfam" id="PF04542">
    <property type="entry name" value="Sigma70_r2"/>
    <property type="match status" value="1"/>
</dbReference>
<comment type="similarity">
    <text evidence="1">Belongs to the sigma-70 factor family. ECF subfamily.</text>
</comment>
<dbReference type="GO" id="GO:0006352">
    <property type="term" value="P:DNA-templated transcription initiation"/>
    <property type="evidence" value="ECO:0007669"/>
    <property type="project" value="InterPro"/>
</dbReference>
<dbReference type="AlphaFoldDB" id="W0EVV3"/>
<dbReference type="Proteomes" id="UP000003586">
    <property type="component" value="Chromosome"/>
</dbReference>
<dbReference type="InterPro" id="IPR036388">
    <property type="entry name" value="WH-like_DNA-bd_sf"/>
</dbReference>
<dbReference type="InterPro" id="IPR013324">
    <property type="entry name" value="RNA_pol_sigma_r3/r4-like"/>
</dbReference>
<dbReference type="CDD" id="cd06171">
    <property type="entry name" value="Sigma70_r4"/>
    <property type="match status" value="1"/>
</dbReference>
<evidence type="ECO:0000259" key="6">
    <source>
        <dbReference type="Pfam" id="PF08281"/>
    </source>
</evidence>
<dbReference type="KEGG" id="nso:NIASO_06750"/>
<organism evidence="7 8">
    <name type="scientific">Niabella soli DSM 19437</name>
    <dbReference type="NCBI Taxonomy" id="929713"/>
    <lineage>
        <taxon>Bacteria</taxon>
        <taxon>Pseudomonadati</taxon>
        <taxon>Bacteroidota</taxon>
        <taxon>Chitinophagia</taxon>
        <taxon>Chitinophagales</taxon>
        <taxon>Chitinophagaceae</taxon>
        <taxon>Niabella</taxon>
    </lineage>
</organism>
<dbReference type="InterPro" id="IPR007627">
    <property type="entry name" value="RNA_pol_sigma70_r2"/>
</dbReference>
<evidence type="ECO:0000313" key="7">
    <source>
        <dbReference type="EMBL" id="AHF14937.1"/>
    </source>
</evidence>
<dbReference type="NCBIfam" id="TIGR02937">
    <property type="entry name" value="sigma70-ECF"/>
    <property type="match status" value="1"/>
</dbReference>
<keyword evidence="3" id="KW-0731">Sigma factor</keyword>
<sequence length="181" mass="20841">MLKTTQKYTEQELVSLLKRQDATAFSCLYDNYASALNGIVHSFVQDEQAAYSILQDSFVKIWKQITSFDEQKGRLFTWMSSVTRNTAIDFLRSKEWKNSCQNVALTDNNNNIAADTVLTDMIGLRKMVHNLRDEYKFLVEMCYFEGFSQSEIAAITGIPLGTVKTRLRNALIELRSWINNK</sequence>
<evidence type="ECO:0000256" key="2">
    <source>
        <dbReference type="ARBA" id="ARBA00023015"/>
    </source>
</evidence>
<dbReference type="GO" id="GO:0003677">
    <property type="term" value="F:DNA binding"/>
    <property type="evidence" value="ECO:0007669"/>
    <property type="project" value="InterPro"/>
</dbReference>
<dbReference type="GO" id="GO:0016987">
    <property type="term" value="F:sigma factor activity"/>
    <property type="evidence" value="ECO:0007669"/>
    <property type="project" value="UniProtKB-KW"/>
</dbReference>
<dbReference type="PANTHER" id="PTHR43133">
    <property type="entry name" value="RNA POLYMERASE ECF-TYPE SIGMA FACTO"/>
    <property type="match status" value="1"/>
</dbReference>
<evidence type="ECO:0000313" key="8">
    <source>
        <dbReference type="Proteomes" id="UP000003586"/>
    </source>
</evidence>
<dbReference type="STRING" id="929713.NIASO_06750"/>
<dbReference type="SUPFAM" id="SSF88946">
    <property type="entry name" value="Sigma2 domain of RNA polymerase sigma factors"/>
    <property type="match status" value="1"/>
</dbReference>
<accession>W0EVV3</accession>